<sequence>MNALTRSFLYVLCISTLVLSTLVIGCGVLLILNQNKNPTSLDIPVIVSGVVIFLVSFFASCTALKDHMKQLIGLCLYVCLKQSKPSGVAKPHQNLCELLQEMDPVCEPPPSVSINVAIKTAAKLRKPHKPADLTRSILHGCETNTYSQRESPKGKLNYGRELGERVARLRLRLLLEHSQTRASEGQNTRKEKSTVFARDQTLIGRTLPLGTAGALACYGSELWRRTPSGGIKGQVKSQRTENQGR</sequence>
<comment type="caution">
    <text evidence="2">The sequence shown here is derived from an EMBL/GenBank/DDBJ whole genome shotgun (WGS) entry which is preliminary data.</text>
</comment>
<evidence type="ECO:0000313" key="3">
    <source>
        <dbReference type="Proteomes" id="UP001168821"/>
    </source>
</evidence>
<reference evidence="2" key="1">
    <citation type="journal article" date="2023" name="G3 (Bethesda)">
        <title>Whole genome assemblies of Zophobas morio and Tenebrio molitor.</title>
        <authorList>
            <person name="Kaur S."/>
            <person name="Stinson S.A."/>
            <person name="diCenzo G.C."/>
        </authorList>
    </citation>
    <scope>NUCLEOTIDE SEQUENCE</scope>
    <source>
        <strain evidence="2">QUZm001</strain>
    </source>
</reference>
<proteinExistence type="predicted"/>
<keyword evidence="1" id="KW-1133">Transmembrane helix</keyword>
<feature type="transmembrane region" description="Helical" evidence="1">
    <location>
        <begin position="43"/>
        <end position="64"/>
    </location>
</feature>
<dbReference type="Proteomes" id="UP001168821">
    <property type="component" value="Unassembled WGS sequence"/>
</dbReference>
<protein>
    <submittedName>
        <fullName evidence="2">Uncharacterized protein</fullName>
    </submittedName>
</protein>
<evidence type="ECO:0000313" key="2">
    <source>
        <dbReference type="EMBL" id="KAJ3664763.1"/>
    </source>
</evidence>
<keyword evidence="1" id="KW-0812">Transmembrane</keyword>
<accession>A0AA38MRL9</accession>
<organism evidence="2 3">
    <name type="scientific">Zophobas morio</name>
    <dbReference type="NCBI Taxonomy" id="2755281"/>
    <lineage>
        <taxon>Eukaryota</taxon>
        <taxon>Metazoa</taxon>
        <taxon>Ecdysozoa</taxon>
        <taxon>Arthropoda</taxon>
        <taxon>Hexapoda</taxon>
        <taxon>Insecta</taxon>
        <taxon>Pterygota</taxon>
        <taxon>Neoptera</taxon>
        <taxon>Endopterygota</taxon>
        <taxon>Coleoptera</taxon>
        <taxon>Polyphaga</taxon>
        <taxon>Cucujiformia</taxon>
        <taxon>Tenebrionidae</taxon>
        <taxon>Zophobas</taxon>
    </lineage>
</organism>
<gene>
    <name evidence="2" type="ORF">Zmor_000306</name>
</gene>
<dbReference type="AlphaFoldDB" id="A0AA38MRL9"/>
<keyword evidence="1" id="KW-0472">Membrane</keyword>
<feature type="transmembrane region" description="Helical" evidence="1">
    <location>
        <begin position="7"/>
        <end position="31"/>
    </location>
</feature>
<dbReference type="EMBL" id="JALNTZ010000001">
    <property type="protein sequence ID" value="KAJ3664763.1"/>
    <property type="molecule type" value="Genomic_DNA"/>
</dbReference>
<name>A0AA38MRL9_9CUCU</name>
<keyword evidence="3" id="KW-1185">Reference proteome</keyword>
<dbReference type="PROSITE" id="PS51257">
    <property type="entry name" value="PROKAR_LIPOPROTEIN"/>
    <property type="match status" value="1"/>
</dbReference>
<evidence type="ECO:0000256" key="1">
    <source>
        <dbReference type="SAM" id="Phobius"/>
    </source>
</evidence>